<dbReference type="EMBL" id="JYDU01000009">
    <property type="protein sequence ID" value="KRY00200.1"/>
    <property type="molecule type" value="Genomic_DNA"/>
</dbReference>
<feature type="transmembrane region" description="Helical" evidence="2">
    <location>
        <begin position="479"/>
        <end position="509"/>
    </location>
</feature>
<feature type="transmembrane region" description="Helical" evidence="2">
    <location>
        <begin position="414"/>
        <end position="433"/>
    </location>
</feature>
<dbReference type="STRING" id="6337.A0A0V0YJH8"/>
<accession>A0A0V0YJH8</accession>
<evidence type="ECO:0000256" key="1">
    <source>
        <dbReference type="SAM" id="MobiDB-lite"/>
    </source>
</evidence>
<feature type="transmembrane region" description="Helical" evidence="2">
    <location>
        <begin position="439"/>
        <end position="458"/>
    </location>
</feature>
<dbReference type="PANTHER" id="PTHR13304">
    <property type="entry name" value="GLYCOSYLPHOSPHATIDYLINOSITOL ANCHOR ATTACHMENT 1 PROTEIN"/>
    <property type="match status" value="1"/>
</dbReference>
<comment type="caution">
    <text evidence="3">The sequence shown here is derived from an EMBL/GenBank/DDBJ whole genome shotgun (WGS) entry which is preliminary data.</text>
</comment>
<evidence type="ECO:0000313" key="3">
    <source>
        <dbReference type="EMBL" id="KRY00200.1"/>
    </source>
</evidence>
<dbReference type="Pfam" id="PF04114">
    <property type="entry name" value="Gaa1"/>
    <property type="match status" value="1"/>
</dbReference>
<feature type="transmembrane region" description="Helical" evidence="2">
    <location>
        <begin position="362"/>
        <end position="385"/>
    </location>
</feature>
<feature type="transmembrane region" description="Helical" evidence="2">
    <location>
        <begin position="521"/>
        <end position="540"/>
    </location>
</feature>
<dbReference type="Proteomes" id="UP000054815">
    <property type="component" value="Unassembled WGS sequence"/>
</dbReference>
<name>A0A0V0YJH8_TRIPS</name>
<feature type="region of interest" description="Disordered" evidence="1">
    <location>
        <begin position="793"/>
        <end position="814"/>
    </location>
</feature>
<evidence type="ECO:0000256" key="2">
    <source>
        <dbReference type="SAM" id="Phobius"/>
    </source>
</evidence>
<dbReference type="InterPro" id="IPR007246">
    <property type="entry name" value="Gaa1"/>
</dbReference>
<organism evidence="3 4">
    <name type="scientific">Trichinella pseudospiralis</name>
    <name type="common">Parasitic roundworm</name>
    <dbReference type="NCBI Taxonomy" id="6337"/>
    <lineage>
        <taxon>Eukaryota</taxon>
        <taxon>Metazoa</taxon>
        <taxon>Ecdysozoa</taxon>
        <taxon>Nematoda</taxon>
        <taxon>Enoplea</taxon>
        <taxon>Dorylaimia</taxon>
        <taxon>Trichinellida</taxon>
        <taxon>Trichinellidae</taxon>
        <taxon>Trichinella</taxon>
    </lineage>
</organism>
<keyword evidence="2" id="KW-1133">Transmembrane helix</keyword>
<gene>
    <name evidence="3" type="primary">Gpaa1</name>
    <name evidence="3" type="ORF">T4E_1851</name>
</gene>
<keyword evidence="2" id="KW-0472">Membrane</keyword>
<dbReference type="PANTHER" id="PTHR13304:SF0">
    <property type="entry name" value="GLYCOSYLPHOSPHATIDYLINOSITOL ANCHOR ATTACHMENT 1 PROTEIN"/>
    <property type="match status" value="1"/>
</dbReference>
<reference evidence="3 4" key="1">
    <citation type="submission" date="2015-01" db="EMBL/GenBank/DDBJ databases">
        <title>Evolution of Trichinella species and genotypes.</title>
        <authorList>
            <person name="Korhonen P.K."/>
            <person name="Edoardo P."/>
            <person name="Giuseppe L.R."/>
            <person name="Gasser R.B."/>
        </authorList>
    </citation>
    <scope>NUCLEOTIDE SEQUENCE [LARGE SCALE GENOMIC DNA]</scope>
    <source>
        <strain evidence="3">ISS141</strain>
    </source>
</reference>
<sequence length="840" mass="94025">MNSNSPIVRFGCSVIRKSESLSFFSSVIGLIYCLLIPNPLFNEETYTSESALLPGLVDEQLDDSGEIYQMIHEAQKASKTSAGTLSWAVERFRSFGLDVYSHHFTVKAEYIGGSGNRTGVTVCATLRTRRGASTESILLGASPESPTAVGLLVAFAKSFSKRNYWAKDVVFLLPQLSHVGMLAWLDAYYLGKVEQFSYDEIAVRSGRIEAALMVNIDRVEPYSHVDIVYHMLNGQLPNLDLINLLVKLIRKHNLRPTIFNQEQRKDYYSSLRTAYYGILEQAAGEPNGLHSVCGRFGIQAVTLRPYYSRTARDFRDSAEALLSLGRVIEGSLRSLNNLQEILHQSFFFYVLPVPDHYISIGMYMPVVLCFAFTLLFKVAAIWVSLNSANSEENLGPAEAEQPAWLSSLKSGAHLLFIPPAVGCLLLCLPKLLVGRVDDVPNFVFLCFLASHLLLHFLGSKIPDQWREDDFFKIYHMIVLVEYALLICACSLLNFGLGLIYCLLVVPVVTRLNPSNGQPIHLTGRVLCLMLIHPIYLYILMQIGRWQAEPTDMKEIILRAISSYMLLDNCGIAGNRCYVDVVSILLLCILLLWAHHFLASNNHVRIVSDNLKTPYSADYSQTLIIKVKLCNDIRKILIQNDDVTYDELVCIMQRVFKDKLSATDDHDEDGDLSHVADSVIDALEKIERCSLLTRSGRDVFSQSDSQRNVGEDSSSADLTKQDTEFGSIHHGCWKLEDISEQEDFTTSDATHLNTGRRQLDAFTFTLPRLVIIGFAAKYVQKGVRHDYSSTIHPHSIRSHHCTSTPPSPTPTAAADGRNCAFTSQLDQFPRGMPLIPPLSPF</sequence>
<feature type="transmembrane region" description="Helical" evidence="2">
    <location>
        <begin position="576"/>
        <end position="597"/>
    </location>
</feature>
<evidence type="ECO:0000313" key="4">
    <source>
        <dbReference type="Proteomes" id="UP000054815"/>
    </source>
</evidence>
<proteinExistence type="predicted"/>
<protein>
    <submittedName>
        <fullName evidence="3">Glycosylphosphatidylinositol anchor attachment 1 protein</fullName>
    </submittedName>
</protein>
<dbReference type="AlphaFoldDB" id="A0A0V0YJH8"/>
<keyword evidence="2" id="KW-0812">Transmembrane</keyword>
<feature type="transmembrane region" description="Helical" evidence="2">
    <location>
        <begin position="21"/>
        <end position="41"/>
    </location>
</feature>
<dbReference type="GO" id="GO:0016255">
    <property type="term" value="P:attachment of GPI anchor to protein"/>
    <property type="evidence" value="ECO:0007669"/>
    <property type="project" value="TreeGrafter"/>
</dbReference>
<dbReference type="GO" id="GO:0042765">
    <property type="term" value="C:GPI-anchor transamidase complex"/>
    <property type="evidence" value="ECO:0007669"/>
    <property type="project" value="InterPro"/>
</dbReference>